<comment type="caution">
    <text evidence="4">The sequence shown here is derived from an EMBL/GenBank/DDBJ whole genome shotgun (WGS) entry which is preliminary data.</text>
</comment>
<dbReference type="InterPro" id="IPR020831">
    <property type="entry name" value="GlycerAld/Erythrose_P_DH"/>
</dbReference>
<evidence type="ECO:0000256" key="2">
    <source>
        <dbReference type="RuleBase" id="RU000397"/>
    </source>
</evidence>
<evidence type="ECO:0000313" key="4">
    <source>
        <dbReference type="EMBL" id="TPW74017.1"/>
    </source>
</evidence>
<proteinExistence type="inferred from homology"/>
<dbReference type="Gene3D" id="3.40.50.720">
    <property type="entry name" value="NAD(P)-binding Rossmann-like Domain"/>
    <property type="match status" value="1"/>
</dbReference>
<dbReference type="SMART" id="SM00846">
    <property type="entry name" value="Gp_dh_N"/>
    <property type="match status" value="1"/>
</dbReference>
<accession>A0A506XXI8</accession>
<dbReference type="CDD" id="cd18126">
    <property type="entry name" value="GAPDH_I_C"/>
    <property type="match status" value="1"/>
</dbReference>
<dbReference type="AlphaFoldDB" id="A0A506XXI8"/>
<dbReference type="Pfam" id="PF02800">
    <property type="entry name" value="Gp_dh_C"/>
    <property type="match status" value="1"/>
</dbReference>
<comment type="similarity">
    <text evidence="2">Belongs to the glyceraldehyde-3-phosphate dehydrogenase family.</text>
</comment>
<evidence type="ECO:0000256" key="1">
    <source>
        <dbReference type="ARBA" id="ARBA00023002"/>
    </source>
</evidence>
<sequence>MQRSTPSARHEALLSWADTQSQAERLIPLLGRLHRERGVVTSLYGRRLINLSAIDVVKAHRFGRHADAFQIPLDKTVELAEALLDAGTRGLSVDLAALLADHREARTAEPELTLAEFLARELPAPSADEIVAQTAGRDVVLYGFGRIGRLVARILINHAGSGGGPRLRAIVVRRGSDDDLVKRASLLRRDSIHGPFEGTISVDHDAETILANGTLIQVIYADDPREVDYSAHGISDAILIDNTGRWRDEAGLRQHLERPGIARVLLTAPGKGDLPNIVHGVNSDSIGDAQIVSAASCTTNAVTPVLKVLDDALGVERGHIETIHSFTNDQNLIDNFHKADRRGRAAGLNMVITETGAARAVAKALPKFEGKLTGNAIRVPTPDVSIAILNLELSRAVTAAEVNDLIRVTSVRSPLRRQVGYVESPDAVSTDFLGARQTGIVDGLATVADGRHVVVYVWYDNEFGYSHQVVRIAEHLAGARPASGSWRAYPIAAPVVAGSTEPGASSAQRVGDDLVTSDV</sequence>
<dbReference type="NCBIfam" id="NF006139">
    <property type="entry name" value="PRK08289.1"/>
    <property type="match status" value="1"/>
</dbReference>
<dbReference type="CDD" id="cd05214">
    <property type="entry name" value="GAPDH_I_N"/>
    <property type="match status" value="1"/>
</dbReference>
<feature type="domain" description="Glyceraldehyde 3-phosphate dehydrogenase NAD(P) binding" evidence="3">
    <location>
        <begin position="137"/>
        <end position="297"/>
    </location>
</feature>
<keyword evidence="1 4" id="KW-0560">Oxidoreductase</keyword>
<dbReference type="EC" id="1.2.1.12" evidence="4"/>
<evidence type="ECO:0000313" key="5">
    <source>
        <dbReference type="Proteomes" id="UP000316252"/>
    </source>
</evidence>
<reference evidence="4 5" key="1">
    <citation type="submission" date="2019-06" db="EMBL/GenBank/DDBJ databases">
        <authorList>
            <person name="Li F."/>
        </authorList>
    </citation>
    <scope>NUCLEOTIDE SEQUENCE [LARGE SCALE GENOMIC DNA]</scope>
    <source>
        <strain evidence="4 5">10F1D-1</strain>
    </source>
</reference>
<keyword evidence="5" id="KW-1185">Reference proteome</keyword>
<dbReference type="EMBL" id="VHQG01000005">
    <property type="protein sequence ID" value="TPW74017.1"/>
    <property type="molecule type" value="Genomic_DNA"/>
</dbReference>
<dbReference type="RefSeq" id="WP_141164596.1">
    <property type="nucleotide sequence ID" value="NZ_VHQG01000005.1"/>
</dbReference>
<organism evidence="4 5">
    <name type="scientific">Schumannella soli</name>
    <dbReference type="NCBI Taxonomy" id="2590779"/>
    <lineage>
        <taxon>Bacteria</taxon>
        <taxon>Bacillati</taxon>
        <taxon>Actinomycetota</taxon>
        <taxon>Actinomycetes</taxon>
        <taxon>Micrococcales</taxon>
        <taxon>Microbacteriaceae</taxon>
        <taxon>Schumannella</taxon>
    </lineage>
</organism>
<name>A0A506XXI8_9MICO</name>
<dbReference type="Pfam" id="PF00044">
    <property type="entry name" value="Gp_dh_N"/>
    <property type="match status" value="1"/>
</dbReference>
<dbReference type="Proteomes" id="UP000316252">
    <property type="component" value="Unassembled WGS sequence"/>
</dbReference>
<dbReference type="OrthoDB" id="9803304at2"/>
<dbReference type="Gene3D" id="3.30.360.10">
    <property type="entry name" value="Dihydrodipicolinate Reductase, domain 2"/>
    <property type="match status" value="1"/>
</dbReference>
<dbReference type="SUPFAM" id="SSF51735">
    <property type="entry name" value="NAD(P)-binding Rossmann-fold domains"/>
    <property type="match status" value="1"/>
</dbReference>
<dbReference type="GO" id="GO:0051287">
    <property type="term" value="F:NAD binding"/>
    <property type="evidence" value="ECO:0007669"/>
    <property type="project" value="InterPro"/>
</dbReference>
<protein>
    <submittedName>
        <fullName evidence="4">Glyceraldehyde-3-phosphate dehydrogenase</fullName>
        <ecNumber evidence="4">1.2.1.12</ecNumber>
    </submittedName>
</protein>
<dbReference type="SUPFAM" id="SSF55347">
    <property type="entry name" value="Glyceraldehyde-3-phosphate dehydrogenase-like, C-terminal domain"/>
    <property type="match status" value="1"/>
</dbReference>
<dbReference type="PRINTS" id="PR00078">
    <property type="entry name" value="G3PDHDRGNASE"/>
</dbReference>
<gene>
    <name evidence="4" type="ORF">FJ657_15305</name>
</gene>
<dbReference type="InterPro" id="IPR020829">
    <property type="entry name" value="GlycerAld_3-P_DH_cat"/>
</dbReference>
<dbReference type="PANTHER" id="PTHR43454">
    <property type="entry name" value="GLYCERALDEHYDE-3-PHOSPHATE DEHYDROGENASE"/>
    <property type="match status" value="1"/>
</dbReference>
<evidence type="ECO:0000259" key="3">
    <source>
        <dbReference type="SMART" id="SM00846"/>
    </source>
</evidence>
<dbReference type="InterPro" id="IPR036291">
    <property type="entry name" value="NAD(P)-bd_dom_sf"/>
</dbReference>
<dbReference type="InterPro" id="IPR020828">
    <property type="entry name" value="GlycerAld_3-P_DH_NAD(P)-bd"/>
</dbReference>
<dbReference type="PANTHER" id="PTHR43454:SF1">
    <property type="entry name" value="GLYCERALDEHYDE 3-PHOSPHATE DEHYDROGENASE NAD(P) BINDING DOMAIN-CONTAINING PROTEIN"/>
    <property type="match status" value="1"/>
</dbReference>
<dbReference type="GO" id="GO:0004365">
    <property type="term" value="F:glyceraldehyde-3-phosphate dehydrogenase (NAD+) (phosphorylating) activity"/>
    <property type="evidence" value="ECO:0007669"/>
    <property type="project" value="UniProtKB-EC"/>
</dbReference>